<evidence type="ECO:0000256" key="3">
    <source>
        <dbReference type="ARBA" id="ARBA00023002"/>
    </source>
</evidence>
<gene>
    <name evidence="6" type="primary">msrB</name>
    <name evidence="6" type="ORF">SNR37_001687</name>
</gene>
<dbReference type="EMBL" id="JAYDYW010000002">
    <property type="protein sequence ID" value="MEE1672372.1"/>
    <property type="molecule type" value="Genomic_DNA"/>
</dbReference>
<dbReference type="NCBIfam" id="TIGR00357">
    <property type="entry name" value="peptide-methionine (R)-S-oxide reductase MsrB"/>
    <property type="match status" value="1"/>
</dbReference>
<dbReference type="InterPro" id="IPR002579">
    <property type="entry name" value="Met_Sox_Rdtase_MsrB_dom"/>
</dbReference>
<evidence type="ECO:0000256" key="2">
    <source>
        <dbReference type="ARBA" id="ARBA00012499"/>
    </source>
</evidence>
<comment type="similarity">
    <text evidence="1">Belongs to the MsrB Met sulfoxide reductase family.</text>
</comment>
<dbReference type="PANTHER" id="PTHR10173:SF52">
    <property type="entry name" value="METHIONINE-R-SULFOXIDE REDUCTASE B1"/>
    <property type="match status" value="1"/>
</dbReference>
<dbReference type="EC" id="1.8.4.12" evidence="2"/>
<protein>
    <recommendedName>
        <fullName evidence="2">peptide-methionine (R)-S-oxide reductase</fullName>
        <ecNumber evidence="2">1.8.4.12</ecNumber>
    </recommendedName>
</protein>
<organism evidence="6 7">
    <name type="scientific">Agarivorans aestuarii</name>
    <dbReference type="NCBI Taxonomy" id="1563703"/>
    <lineage>
        <taxon>Bacteria</taxon>
        <taxon>Pseudomonadati</taxon>
        <taxon>Pseudomonadota</taxon>
        <taxon>Gammaproteobacteria</taxon>
        <taxon>Alteromonadales</taxon>
        <taxon>Alteromonadaceae</taxon>
        <taxon>Agarivorans</taxon>
    </lineage>
</organism>
<comment type="caution">
    <text evidence="6">The sequence shown here is derived from an EMBL/GenBank/DDBJ whole genome shotgun (WGS) entry which is preliminary data.</text>
</comment>
<accession>A0ABU7FYZ1</accession>
<evidence type="ECO:0000313" key="7">
    <source>
        <dbReference type="Proteomes" id="UP001310248"/>
    </source>
</evidence>
<dbReference type="PROSITE" id="PS51790">
    <property type="entry name" value="MSRB"/>
    <property type="match status" value="1"/>
</dbReference>
<feature type="domain" description="MsrB" evidence="5">
    <location>
        <begin position="8"/>
        <end position="130"/>
    </location>
</feature>
<proteinExistence type="inferred from homology"/>
<dbReference type="InterPro" id="IPR011057">
    <property type="entry name" value="Mss4-like_sf"/>
</dbReference>
<name>A0ABU7FYZ1_9ALTE</name>
<keyword evidence="3 6" id="KW-0560">Oxidoreductase</keyword>
<keyword evidence="7" id="KW-1185">Reference proteome</keyword>
<dbReference type="InterPro" id="IPR028427">
    <property type="entry name" value="Met_Sox_Rdtase_MsrB"/>
</dbReference>
<dbReference type="Proteomes" id="UP001310248">
    <property type="component" value="Unassembled WGS sequence"/>
</dbReference>
<dbReference type="GO" id="GO:0033743">
    <property type="term" value="F:peptide-methionine (R)-S-oxide reductase activity"/>
    <property type="evidence" value="ECO:0007669"/>
    <property type="project" value="UniProtKB-EC"/>
</dbReference>
<comment type="catalytic activity">
    <reaction evidence="4">
        <text>L-methionyl-[protein] + [thioredoxin]-disulfide + H2O = L-methionyl-(R)-S-oxide-[protein] + [thioredoxin]-dithiol</text>
        <dbReference type="Rhea" id="RHEA:24164"/>
        <dbReference type="Rhea" id="RHEA-COMP:10698"/>
        <dbReference type="Rhea" id="RHEA-COMP:10700"/>
        <dbReference type="Rhea" id="RHEA-COMP:12313"/>
        <dbReference type="Rhea" id="RHEA-COMP:12314"/>
        <dbReference type="ChEBI" id="CHEBI:15377"/>
        <dbReference type="ChEBI" id="CHEBI:16044"/>
        <dbReference type="ChEBI" id="CHEBI:29950"/>
        <dbReference type="ChEBI" id="CHEBI:45764"/>
        <dbReference type="ChEBI" id="CHEBI:50058"/>
        <dbReference type="EC" id="1.8.4.12"/>
    </reaction>
</comment>
<sequence length="130" mass="14663">MSKIVKDEQEWHALLGEMAFQVTRKGATERPFSGTLLHNKQQGVYHCVCCNQALFSSESKFDSGCGWPSFDKIAESRVVTFVRDQSHNMERIEVRCSQCDAHLGHVFNDGPTETGERYCINSVALDFTAE</sequence>
<reference evidence="7" key="1">
    <citation type="submission" date="2023-07" db="EMBL/GenBank/DDBJ databases">
        <title>Draft genome sequence of Agarivorans aestuarii strain ZMCS4, a CAZymes producing bacteria isolated from the marine brown algae Clodostephus spongiosus.</title>
        <authorList>
            <person name="Lorente B."/>
            <person name="Cabral C."/>
            <person name="Frias J."/>
            <person name="Faria J."/>
            <person name="Toubarro D."/>
        </authorList>
    </citation>
    <scope>NUCLEOTIDE SEQUENCE [LARGE SCALE GENOMIC DNA]</scope>
    <source>
        <strain evidence="7">ZMCS4</strain>
    </source>
</reference>
<dbReference type="PANTHER" id="PTHR10173">
    <property type="entry name" value="METHIONINE SULFOXIDE REDUCTASE"/>
    <property type="match status" value="1"/>
</dbReference>
<dbReference type="Gene3D" id="2.170.150.20">
    <property type="entry name" value="Peptide methionine sulfoxide reductase"/>
    <property type="match status" value="1"/>
</dbReference>
<evidence type="ECO:0000256" key="1">
    <source>
        <dbReference type="ARBA" id="ARBA00007174"/>
    </source>
</evidence>
<evidence type="ECO:0000313" key="6">
    <source>
        <dbReference type="EMBL" id="MEE1672372.1"/>
    </source>
</evidence>
<evidence type="ECO:0000259" key="5">
    <source>
        <dbReference type="PROSITE" id="PS51790"/>
    </source>
</evidence>
<evidence type="ECO:0000256" key="4">
    <source>
        <dbReference type="ARBA" id="ARBA00048488"/>
    </source>
</evidence>
<dbReference type="RefSeq" id="WP_163134982.1">
    <property type="nucleotide sequence ID" value="NZ_JAYDYW010000002.1"/>
</dbReference>
<dbReference type="SUPFAM" id="SSF51316">
    <property type="entry name" value="Mss4-like"/>
    <property type="match status" value="1"/>
</dbReference>
<dbReference type="Pfam" id="PF01641">
    <property type="entry name" value="SelR"/>
    <property type="match status" value="1"/>
</dbReference>